<accession>A0A7E4WBW5</accession>
<evidence type="ECO:0000256" key="2">
    <source>
        <dbReference type="SAM" id="SignalP"/>
    </source>
</evidence>
<protein>
    <submittedName>
        <fullName evidence="4">Uncharacterized protein</fullName>
    </submittedName>
</protein>
<feature type="compositionally biased region" description="Basic residues" evidence="1">
    <location>
        <begin position="128"/>
        <end position="168"/>
    </location>
</feature>
<dbReference type="Proteomes" id="UP000492821">
    <property type="component" value="Unassembled WGS sequence"/>
</dbReference>
<organism evidence="3 4">
    <name type="scientific">Panagrellus redivivus</name>
    <name type="common">Microworm</name>
    <dbReference type="NCBI Taxonomy" id="6233"/>
    <lineage>
        <taxon>Eukaryota</taxon>
        <taxon>Metazoa</taxon>
        <taxon>Ecdysozoa</taxon>
        <taxon>Nematoda</taxon>
        <taxon>Chromadorea</taxon>
        <taxon>Rhabditida</taxon>
        <taxon>Tylenchina</taxon>
        <taxon>Panagrolaimomorpha</taxon>
        <taxon>Panagrolaimoidea</taxon>
        <taxon>Panagrolaimidae</taxon>
        <taxon>Panagrellus</taxon>
    </lineage>
</organism>
<evidence type="ECO:0000313" key="3">
    <source>
        <dbReference type="Proteomes" id="UP000492821"/>
    </source>
</evidence>
<evidence type="ECO:0000313" key="4">
    <source>
        <dbReference type="WBParaSite" id="Pan_g9416.t1"/>
    </source>
</evidence>
<dbReference type="WBParaSite" id="Pan_g9416.t1">
    <property type="protein sequence ID" value="Pan_g9416.t1"/>
    <property type="gene ID" value="Pan_g9416"/>
</dbReference>
<keyword evidence="3" id="KW-1185">Reference proteome</keyword>
<feature type="signal peptide" evidence="2">
    <location>
        <begin position="1"/>
        <end position="26"/>
    </location>
</feature>
<feature type="compositionally biased region" description="Basic and acidic residues" evidence="1">
    <location>
        <begin position="169"/>
        <end position="183"/>
    </location>
</feature>
<reference evidence="4" key="2">
    <citation type="submission" date="2020-10" db="UniProtKB">
        <authorList>
            <consortium name="WormBaseParasite"/>
        </authorList>
    </citation>
    <scope>IDENTIFICATION</scope>
</reference>
<proteinExistence type="predicted"/>
<name>A0A7E4WBW5_PANRE</name>
<feature type="region of interest" description="Disordered" evidence="1">
    <location>
        <begin position="50"/>
        <end position="239"/>
    </location>
</feature>
<dbReference type="AlphaFoldDB" id="A0A7E4WBW5"/>
<reference evidence="3" key="1">
    <citation type="journal article" date="2013" name="Genetics">
        <title>The draft genome and transcriptome of Panagrellus redivivus are shaped by the harsh demands of a free-living lifestyle.</title>
        <authorList>
            <person name="Srinivasan J."/>
            <person name="Dillman A.R."/>
            <person name="Macchietto M.G."/>
            <person name="Heikkinen L."/>
            <person name="Lakso M."/>
            <person name="Fracchia K.M."/>
            <person name="Antoshechkin I."/>
            <person name="Mortazavi A."/>
            <person name="Wong G."/>
            <person name="Sternberg P.W."/>
        </authorList>
    </citation>
    <scope>NUCLEOTIDE SEQUENCE [LARGE SCALE GENOMIC DNA]</scope>
    <source>
        <strain evidence="3">MT8872</strain>
    </source>
</reference>
<sequence>MIAEGVLTLIFLWLLYWIDLERKLNGRPGIPLLGVLFDSVQINVSETFNDKSIRGPAPSSGPAVPEQVAPPPQAATRRSVKAVPSRPVASPVTAVSPGTVLTEDQIQETSGTATTTSDANTDNGQPHSRPKKKKRKKKRSTTSKTSKGSKNKKRTRRHHKKKSGKSKKREKEATKESPPHEDTSIGTDSELTPDVTQTETYDPSQHHKLPVPDDFNPGRNPSDATAQSGETFIDEDKKL</sequence>
<feature type="compositionally biased region" description="Polar residues" evidence="1">
    <location>
        <begin position="184"/>
        <end position="203"/>
    </location>
</feature>
<feature type="chain" id="PRO_5028862097" evidence="2">
    <location>
        <begin position="27"/>
        <end position="239"/>
    </location>
</feature>
<evidence type="ECO:0000256" key="1">
    <source>
        <dbReference type="SAM" id="MobiDB-lite"/>
    </source>
</evidence>
<feature type="compositionally biased region" description="Low complexity" evidence="1">
    <location>
        <begin position="109"/>
        <end position="124"/>
    </location>
</feature>
<keyword evidence="2" id="KW-0732">Signal</keyword>